<evidence type="ECO:0000313" key="3">
    <source>
        <dbReference type="EMBL" id="KAF6164026.1"/>
    </source>
</evidence>
<evidence type="ECO:0000256" key="2">
    <source>
        <dbReference type="SAM" id="MobiDB-lite"/>
    </source>
</evidence>
<dbReference type="AlphaFoldDB" id="A0A7J7NA47"/>
<dbReference type="EMBL" id="JACGCM010000944">
    <property type="protein sequence ID" value="KAF6164026.1"/>
    <property type="molecule type" value="Genomic_DNA"/>
</dbReference>
<accession>A0A7J7NA47</accession>
<sequence>MAEERYRRDNRTRYPRNHYEGKRKDVPDRRDDVDTCPKEPPFQKPRDNIKACLSSFLKLQLVAEREWSISRVRKSSNFDRSPPLYFEFAGKTVVLPSELKVVTKNDDCCSSSTGVLFNLHELGVSGDKEEETAVVEVEDGSLLSSVEDRKKFVLMMAREEIINEDRDIASGLWKACGGKDKRKAVTRSLNCKLQEEAEIEEVLKKLQKLSKLVRTNAVDSHAGAEATDGAYLSSSSSRPCFFKLSSAGRVWNDNLLWVSGECLQRSDEEALELNNRTITNGINCKVSRKESFIDATAREDTELEAIFKELEISWFKRVASKDDKLNEMPDGPVIMATVSSTIVQDLAKRKAIKRGAASRSVTSDNVDDSSKRRKVTSPIKSQVVLEESGKIVEGADLRPHFEVEAGLLEEQCRAKAREKMVAVVDDEFKKFAHALRGVQLGFQDWSIELKKRISQLEEDKNQFEENLTWEREAFQLDLEKEREAAALKLKEVRAKSVAKAE</sequence>
<dbReference type="Proteomes" id="UP000541444">
    <property type="component" value="Unassembled WGS sequence"/>
</dbReference>
<protein>
    <submittedName>
        <fullName evidence="3">Uncharacterized protein</fullName>
    </submittedName>
</protein>
<comment type="caution">
    <text evidence="3">The sequence shown here is derived from an EMBL/GenBank/DDBJ whole genome shotgun (WGS) entry which is preliminary data.</text>
</comment>
<feature type="coiled-coil region" evidence="1">
    <location>
        <begin position="446"/>
        <end position="495"/>
    </location>
</feature>
<name>A0A7J7NA47_9MAGN</name>
<evidence type="ECO:0000313" key="4">
    <source>
        <dbReference type="Proteomes" id="UP000541444"/>
    </source>
</evidence>
<evidence type="ECO:0000256" key="1">
    <source>
        <dbReference type="SAM" id="Coils"/>
    </source>
</evidence>
<reference evidence="3 4" key="1">
    <citation type="journal article" date="2020" name="IScience">
        <title>Genome Sequencing of the Endangered Kingdonia uniflora (Circaeasteraceae, Ranunculales) Reveals Potential Mechanisms of Evolutionary Specialization.</title>
        <authorList>
            <person name="Sun Y."/>
            <person name="Deng T."/>
            <person name="Zhang A."/>
            <person name="Moore M.J."/>
            <person name="Landis J.B."/>
            <person name="Lin N."/>
            <person name="Zhang H."/>
            <person name="Zhang X."/>
            <person name="Huang J."/>
            <person name="Zhang X."/>
            <person name="Sun H."/>
            <person name="Wang H."/>
        </authorList>
    </citation>
    <scope>NUCLEOTIDE SEQUENCE [LARGE SCALE GENOMIC DNA]</scope>
    <source>
        <strain evidence="3">TB1705</strain>
        <tissue evidence="3">Leaf</tissue>
    </source>
</reference>
<feature type="compositionally biased region" description="Basic and acidic residues" evidence="2">
    <location>
        <begin position="1"/>
        <end position="37"/>
    </location>
</feature>
<keyword evidence="1" id="KW-0175">Coiled coil</keyword>
<proteinExistence type="predicted"/>
<organism evidence="3 4">
    <name type="scientific">Kingdonia uniflora</name>
    <dbReference type="NCBI Taxonomy" id="39325"/>
    <lineage>
        <taxon>Eukaryota</taxon>
        <taxon>Viridiplantae</taxon>
        <taxon>Streptophyta</taxon>
        <taxon>Embryophyta</taxon>
        <taxon>Tracheophyta</taxon>
        <taxon>Spermatophyta</taxon>
        <taxon>Magnoliopsida</taxon>
        <taxon>Ranunculales</taxon>
        <taxon>Circaeasteraceae</taxon>
        <taxon>Kingdonia</taxon>
    </lineage>
</organism>
<gene>
    <name evidence="3" type="ORF">GIB67_028730</name>
</gene>
<keyword evidence="4" id="KW-1185">Reference proteome</keyword>
<feature type="region of interest" description="Disordered" evidence="2">
    <location>
        <begin position="1"/>
        <end position="42"/>
    </location>
</feature>